<protein>
    <submittedName>
        <fullName evidence="12">ErfK/YbiS/YcfS/YnhG family protein</fullName>
    </submittedName>
    <submittedName>
        <fullName evidence="11">L,D-transpeptidase family protein</fullName>
    </submittedName>
    <submittedName>
        <fullName evidence="10">L,D-transpeptidase/peptidoglycan binding protein</fullName>
    </submittedName>
</protein>
<comment type="pathway">
    <text evidence="1 6">Cell wall biogenesis; peptidoglycan biosynthesis.</text>
</comment>
<dbReference type="RefSeq" id="WP_002298179.1">
    <property type="nucleotide sequence ID" value="NZ_AP019394.1"/>
</dbReference>
<dbReference type="InterPro" id="IPR005490">
    <property type="entry name" value="LD_TPept_cat_dom"/>
</dbReference>
<dbReference type="GO" id="GO:0005576">
    <property type="term" value="C:extracellular region"/>
    <property type="evidence" value="ECO:0007669"/>
    <property type="project" value="TreeGrafter"/>
</dbReference>
<keyword evidence="3 6" id="KW-0133">Cell shape</keyword>
<dbReference type="AlphaFoldDB" id="A0A132P669"/>
<dbReference type="InterPro" id="IPR038054">
    <property type="entry name" value="LD_TPept-like_central_sf"/>
</dbReference>
<organism evidence="9 16">
    <name type="scientific">Enterococcus faecium</name>
    <name type="common">Streptococcus faecium</name>
    <dbReference type="NCBI Taxonomy" id="1352"/>
    <lineage>
        <taxon>Bacteria</taxon>
        <taxon>Bacillati</taxon>
        <taxon>Bacillota</taxon>
        <taxon>Bacilli</taxon>
        <taxon>Lactobacillales</taxon>
        <taxon>Enterococcaceae</taxon>
        <taxon>Enterococcus</taxon>
    </lineage>
</organism>
<keyword evidence="7" id="KW-1133">Transmembrane helix</keyword>
<proteinExistence type="predicted"/>
<name>A0A132P669_ENTFC</name>
<reference evidence="11" key="7">
    <citation type="submission" date="2023-03" db="EMBL/GenBank/DDBJ databases">
        <authorList>
            <person name="Shen W."/>
            <person name="Cai J."/>
        </authorList>
    </citation>
    <scope>NUCLEOTIDE SEQUENCE</scope>
    <source>
        <strain evidence="11">B1010-2</strain>
    </source>
</reference>
<dbReference type="CDD" id="cd16913">
    <property type="entry name" value="YkuD_like"/>
    <property type="match status" value="1"/>
</dbReference>
<feature type="transmembrane region" description="Helical" evidence="7">
    <location>
        <begin position="12"/>
        <end position="31"/>
    </location>
</feature>
<evidence type="ECO:0000313" key="17">
    <source>
        <dbReference type="Proteomes" id="UP000194737"/>
    </source>
</evidence>
<dbReference type="PROSITE" id="PS52029">
    <property type="entry name" value="LD_TPASE"/>
    <property type="match status" value="1"/>
</dbReference>
<dbReference type="Pfam" id="PF12229">
    <property type="entry name" value="PG_binding_4"/>
    <property type="match status" value="2"/>
</dbReference>
<comment type="caution">
    <text evidence="9">The sequence shown here is derived from an EMBL/GenBank/DDBJ whole genome shotgun (WGS) entry which is preliminary data.</text>
</comment>
<evidence type="ECO:0000313" key="20">
    <source>
        <dbReference type="Proteomes" id="UP000289562"/>
    </source>
</evidence>
<dbReference type="GO" id="GO:0018104">
    <property type="term" value="P:peptidoglycan-protein cross-linking"/>
    <property type="evidence" value="ECO:0007669"/>
    <property type="project" value="TreeGrafter"/>
</dbReference>
<dbReference type="EMBL" id="JARPTX010000007">
    <property type="protein sequence ID" value="MDT2369180.1"/>
    <property type="molecule type" value="Genomic_DNA"/>
</dbReference>
<dbReference type="UniPathway" id="UPA00219"/>
<dbReference type="EMBL" id="NGLB01000002">
    <property type="protein sequence ID" value="OTN95682.1"/>
    <property type="molecule type" value="Genomic_DNA"/>
</dbReference>
<dbReference type="EMBL" id="JAMWMK010000004">
    <property type="protein sequence ID" value="MDC4247133.1"/>
    <property type="molecule type" value="Genomic_DNA"/>
</dbReference>
<evidence type="ECO:0000313" key="14">
    <source>
        <dbReference type="EMBL" id="RBS28774.1"/>
    </source>
</evidence>
<dbReference type="PANTHER" id="PTHR30582:SF33">
    <property type="entry name" value="EXPORTED PROTEIN"/>
    <property type="match status" value="1"/>
</dbReference>
<dbReference type="InterPro" id="IPR022029">
    <property type="entry name" value="YoaR-like_PG-bd"/>
</dbReference>
<keyword evidence="5 6" id="KW-0961">Cell wall biogenesis/degradation</keyword>
<evidence type="ECO:0000256" key="1">
    <source>
        <dbReference type="ARBA" id="ARBA00004752"/>
    </source>
</evidence>
<evidence type="ECO:0000313" key="13">
    <source>
        <dbReference type="EMBL" id="PHL22441.1"/>
    </source>
</evidence>
<dbReference type="GO" id="GO:0008360">
    <property type="term" value="P:regulation of cell shape"/>
    <property type="evidence" value="ECO:0007669"/>
    <property type="project" value="UniProtKB-UniRule"/>
</dbReference>
<dbReference type="Pfam" id="PF03734">
    <property type="entry name" value="YkuD"/>
    <property type="match status" value="1"/>
</dbReference>
<dbReference type="InterPro" id="IPR050979">
    <property type="entry name" value="LD-transpeptidase"/>
</dbReference>
<evidence type="ECO:0000256" key="4">
    <source>
        <dbReference type="ARBA" id="ARBA00022984"/>
    </source>
</evidence>
<feature type="domain" description="L,D-TPase catalytic" evidence="8">
    <location>
        <begin position="343"/>
        <end position="466"/>
    </location>
</feature>
<dbReference type="Proteomes" id="UP000194737">
    <property type="component" value="Unassembled WGS sequence"/>
</dbReference>
<dbReference type="PATRIC" id="fig|1352.805.peg.1142"/>
<evidence type="ECO:0000259" key="8">
    <source>
        <dbReference type="PROSITE" id="PS52029"/>
    </source>
</evidence>
<dbReference type="GO" id="GO:0016740">
    <property type="term" value="F:transferase activity"/>
    <property type="evidence" value="ECO:0007669"/>
    <property type="project" value="UniProtKB-KW"/>
</dbReference>
<reference evidence="10" key="6">
    <citation type="submission" date="2022-05" db="EMBL/GenBank/DDBJ databases">
        <title>Draft genome sequences of Clostridium perfringens strains isolated from Peru.</title>
        <authorList>
            <person name="Hurtado R."/>
            <person name="Lima L."/>
            <person name="Sousa T."/>
            <person name="Jaiswal A.K."/>
            <person name="Tiwari S."/>
            <person name="Maturrano L."/>
            <person name="Brenig B."/>
            <person name="Azevedo V."/>
        </authorList>
    </citation>
    <scope>NUCLEOTIDE SEQUENCE</scope>
    <source>
        <strain evidence="10">CP4</strain>
    </source>
</reference>
<reference evidence="9 16" key="2">
    <citation type="submission" date="2016-01" db="EMBL/GenBank/DDBJ databases">
        <title>Molecular Mechanisms for transfer of large genomic segments between Enterococcus faecium strains.</title>
        <authorList>
            <person name="Garcia-Solache M.A."/>
            <person name="Lebreton F."/>
            <person name="Mclaughlin R.E."/>
            <person name="Whiteaker J.D."/>
            <person name="Gilmore M.S."/>
            <person name="Rice L.B."/>
        </authorList>
    </citation>
    <scope>NUCLEOTIDE SEQUENCE [LARGE SCALE GENOMIC DNA]</scope>
    <source>
        <strain evidence="9 16">D344RRF x C68</strain>
    </source>
</reference>
<dbReference type="EMBL" id="PJVH01000015">
    <property type="protein sequence ID" value="RXU89186.1"/>
    <property type="molecule type" value="Genomic_DNA"/>
</dbReference>
<dbReference type="EMBL" id="LRHK01000001">
    <property type="protein sequence ID" value="KWX17820.1"/>
    <property type="molecule type" value="Genomic_DNA"/>
</dbReference>
<evidence type="ECO:0000313" key="10">
    <source>
        <dbReference type="EMBL" id="MDC4247133.1"/>
    </source>
</evidence>
<evidence type="ECO:0000256" key="7">
    <source>
        <dbReference type="SAM" id="Phobius"/>
    </source>
</evidence>
<accession>A0A132P669</accession>
<evidence type="ECO:0000313" key="12">
    <source>
        <dbReference type="EMBL" id="OTN95682.1"/>
    </source>
</evidence>
<evidence type="ECO:0000256" key="3">
    <source>
        <dbReference type="ARBA" id="ARBA00022960"/>
    </source>
</evidence>
<evidence type="ECO:0000313" key="9">
    <source>
        <dbReference type="EMBL" id="KWX17820.1"/>
    </source>
</evidence>
<evidence type="ECO:0000313" key="19">
    <source>
        <dbReference type="Proteomes" id="UP000253144"/>
    </source>
</evidence>
<dbReference type="Proteomes" id="UP000289562">
    <property type="component" value="Unassembled WGS sequence"/>
</dbReference>
<reference evidence="13 18" key="4">
    <citation type="submission" date="2017-10" db="EMBL/GenBank/DDBJ databases">
        <title>Draft genomes of the Enterococcus faecium isolated from human feces before and after Helicobacter pylori eradication therapy.</title>
        <authorList>
            <person name="Prianichniikov N.A."/>
            <person name="Glushchenko O.E."/>
            <person name="Malakhova M.V."/>
        </authorList>
    </citation>
    <scope>NUCLEOTIDE SEQUENCE [LARGE SCALE GENOMIC DNA]</scope>
    <source>
        <strain evidence="13 18">Hp_5-7</strain>
    </source>
</reference>
<keyword evidence="7" id="KW-0812">Transmembrane</keyword>
<dbReference type="Proteomes" id="UP000070452">
    <property type="component" value="Unassembled WGS sequence"/>
</dbReference>
<gene>
    <name evidence="12" type="ORF">A5804_002693</name>
    <name evidence="9" type="ORF">AWT83_04615</name>
    <name evidence="13" type="ORF">CQR37_02505</name>
    <name evidence="15" type="ORF">CYQ77_06175</name>
    <name evidence="14" type="ORF">EB12_02318</name>
    <name evidence="10" type="ORF">M3X98_03570</name>
    <name evidence="11" type="ORF">P6Z85_03125</name>
</gene>
<evidence type="ECO:0000313" key="15">
    <source>
        <dbReference type="EMBL" id="RXU89186.1"/>
    </source>
</evidence>
<evidence type="ECO:0000313" key="18">
    <source>
        <dbReference type="Proteomes" id="UP000224303"/>
    </source>
</evidence>
<dbReference type="Proteomes" id="UP001260956">
    <property type="component" value="Unassembled WGS sequence"/>
</dbReference>
<evidence type="ECO:0000256" key="5">
    <source>
        <dbReference type="ARBA" id="ARBA00023316"/>
    </source>
</evidence>
<evidence type="ECO:0000313" key="11">
    <source>
        <dbReference type="EMBL" id="MDT2369180.1"/>
    </source>
</evidence>
<dbReference type="SUPFAM" id="SSF141523">
    <property type="entry name" value="L,D-transpeptidase catalytic domain-like"/>
    <property type="match status" value="1"/>
</dbReference>
<reference evidence="14 19" key="1">
    <citation type="submission" date="2015-06" db="EMBL/GenBank/DDBJ databases">
        <title>The Genome Sequence of Enterococcus faecium 131EA1.</title>
        <authorList>
            <consortium name="The Broad Institute Genomics Platform"/>
            <consortium name="The Broad Institute Genome Sequencing Center for Infectious Disease"/>
            <person name="Earl A.M."/>
            <person name="Van Tyne D."/>
            <person name="Lebreton F."/>
            <person name="Saavedra J.T."/>
            <person name="Gilmore M.S."/>
            <person name="Manson Mcguire A."/>
            <person name="Clock S."/>
            <person name="Crupain M."/>
            <person name="Rangan U."/>
            <person name="Young S."/>
            <person name="Abouelleil A."/>
            <person name="Cao P."/>
            <person name="Chapman S.B."/>
            <person name="Griggs A."/>
            <person name="Priest M."/>
            <person name="Shea T."/>
            <person name="Wortman J."/>
            <person name="Nusbaum C."/>
            <person name="Birren B."/>
        </authorList>
    </citation>
    <scope>NUCLEOTIDE SEQUENCE [LARGE SCALE GENOMIC DNA]</scope>
    <source>
        <strain evidence="14 19">131EA1</strain>
    </source>
</reference>
<dbReference type="GO" id="GO:0071555">
    <property type="term" value="P:cell wall organization"/>
    <property type="evidence" value="ECO:0007669"/>
    <property type="project" value="UniProtKB-UniRule"/>
</dbReference>
<dbReference type="SUPFAM" id="SSF143985">
    <property type="entry name" value="L,D-transpeptidase pre-catalytic domain-like"/>
    <property type="match status" value="1"/>
</dbReference>
<dbReference type="PANTHER" id="PTHR30582">
    <property type="entry name" value="L,D-TRANSPEPTIDASE"/>
    <property type="match status" value="1"/>
</dbReference>
<evidence type="ECO:0000313" key="16">
    <source>
        <dbReference type="Proteomes" id="UP000070452"/>
    </source>
</evidence>
<evidence type="ECO:0000256" key="6">
    <source>
        <dbReference type="PROSITE-ProRule" id="PRU01373"/>
    </source>
</evidence>
<dbReference type="Gene3D" id="2.40.440.10">
    <property type="entry name" value="L,D-transpeptidase catalytic domain-like"/>
    <property type="match status" value="1"/>
</dbReference>
<dbReference type="Proteomes" id="UP000224303">
    <property type="component" value="Unassembled WGS sequence"/>
</dbReference>
<evidence type="ECO:0000256" key="2">
    <source>
        <dbReference type="ARBA" id="ARBA00022679"/>
    </source>
</evidence>
<dbReference type="EMBL" id="PCGC01000004">
    <property type="protein sequence ID" value="PHL22441.1"/>
    <property type="molecule type" value="Genomic_DNA"/>
</dbReference>
<feature type="active site" description="Proton donor/acceptor" evidence="6">
    <location>
        <position position="421"/>
    </location>
</feature>
<dbReference type="Proteomes" id="UP001141166">
    <property type="component" value="Unassembled WGS sequence"/>
</dbReference>
<sequence>MTRSSHRKKSKHVALLSALGVLLVLISFYTYRSTYYTKHFLPNTEINGINVSNLTVEKANEKLKEAYSDKKLAIKEDGKVWQEVPKSELGYKDDFTSELSPILNEQNGWTWGMTYVSAAEKQEIDPVSQNHQKLDTTVQTLTTKLTDLNKDRTPTTDATIEKAGDSFVIKPEVNGNTIDVDAAVKQLKSAVNSGKDTIELTEFKEKPKVTSEDSSLKEQLASMNAIANVKATYSINGETFQIPSSDIMSWLTYNDGKVDLDTEQVRQYVTDLGTKYNTSTNDTKFKSTKRGEVTVPVGTYSWTIQTDSETEALKKAILAGQDFTRSPIVQGGTTADHPLIEDTYIEVDLENQHMWYYKDGKVALETDIVSGKPTTPTPAGVFYVWNKEEDATLKGTNDDGTPYESPVNYWMPIDWTGVGIHDSDWQPEYGGDLWKTRGSHGCINTPPSVMKELFGMVEKGTPVLVF</sequence>
<dbReference type="Proteomes" id="UP000253144">
    <property type="component" value="Unassembled WGS sequence"/>
</dbReference>
<reference evidence="12 17" key="3">
    <citation type="submission" date="2017-05" db="EMBL/GenBank/DDBJ databases">
        <title>The Genome Sequence of Enterococcus faecium 6F2_DIV0138.</title>
        <authorList>
            <consortium name="The Broad Institute Genomics Platform"/>
            <consortium name="The Broad Institute Genomic Center for Infectious Diseases"/>
            <person name="Earl A."/>
            <person name="Manson A."/>
            <person name="Schwartman J."/>
            <person name="Gilmore M."/>
            <person name="Abouelleil A."/>
            <person name="Cao P."/>
            <person name="Chapman S."/>
            <person name="Cusick C."/>
            <person name="Shea T."/>
            <person name="Young S."/>
            <person name="Neafsey D."/>
            <person name="Nusbaum C."/>
            <person name="Birren B."/>
        </authorList>
    </citation>
    <scope>NUCLEOTIDE SEQUENCE [LARGE SCALE GENOMIC DNA]</scope>
    <source>
        <strain evidence="12 17">6F2_DIV0138</strain>
    </source>
</reference>
<dbReference type="Gene3D" id="3.10.20.800">
    <property type="match status" value="1"/>
</dbReference>
<dbReference type="GO" id="GO:0071972">
    <property type="term" value="F:peptidoglycan L,D-transpeptidase activity"/>
    <property type="evidence" value="ECO:0007669"/>
    <property type="project" value="TreeGrafter"/>
</dbReference>
<reference evidence="15 20" key="5">
    <citation type="submission" date="2017-12" db="EMBL/GenBank/DDBJ databases">
        <title>A pool of 800 enterococci isolated from chicken carcass rinse samples from New Zealand.</title>
        <authorList>
            <person name="Zhang J."/>
            <person name="Rogers L."/>
            <person name="Midwinter A."/>
            <person name="French N."/>
        </authorList>
    </citation>
    <scope>NUCLEOTIDE SEQUENCE [LARGE SCALE GENOMIC DNA]</scope>
    <source>
        <strain evidence="15 20">EN697</strain>
    </source>
</reference>
<feature type="active site" description="Nucleophile" evidence="6">
    <location>
        <position position="442"/>
    </location>
</feature>
<dbReference type="EMBL" id="LEQJ01000014">
    <property type="protein sequence ID" value="RBS28774.1"/>
    <property type="molecule type" value="Genomic_DNA"/>
</dbReference>
<keyword evidence="2" id="KW-0808">Transferase</keyword>
<dbReference type="InterPro" id="IPR038063">
    <property type="entry name" value="Transpep_catalytic_dom"/>
</dbReference>
<keyword evidence="7" id="KW-0472">Membrane</keyword>
<keyword evidence="4 6" id="KW-0573">Peptidoglycan synthesis</keyword>